<evidence type="ECO:0000313" key="1">
    <source>
        <dbReference type="EMBL" id="KAI3694495.1"/>
    </source>
</evidence>
<sequence>MLFTTAQDNQTETLIVVYEEEEDDDDEKRVLLGYFKVVGIPLAPRGVSEINVCMDIDASNMLRIMAGIVMPGSGTRHPVVPLMEVRRPTADDGHGLCADALNRLGSTLDLVTPHNKLDT</sequence>
<accession>A0ACB8ZEG8</accession>
<keyword evidence="2" id="KW-1185">Reference proteome</keyword>
<reference evidence="2" key="1">
    <citation type="journal article" date="2022" name="Mol. Ecol. Resour.">
        <title>The genomes of chicory, endive, great burdock and yacon provide insights into Asteraceae palaeo-polyploidization history and plant inulin production.</title>
        <authorList>
            <person name="Fan W."/>
            <person name="Wang S."/>
            <person name="Wang H."/>
            <person name="Wang A."/>
            <person name="Jiang F."/>
            <person name="Liu H."/>
            <person name="Zhao H."/>
            <person name="Xu D."/>
            <person name="Zhang Y."/>
        </authorList>
    </citation>
    <scope>NUCLEOTIDE SEQUENCE [LARGE SCALE GENOMIC DNA]</scope>
    <source>
        <strain evidence="2">cv. Yunnan</strain>
    </source>
</reference>
<dbReference type="Proteomes" id="UP001056120">
    <property type="component" value="Linkage Group LG26"/>
</dbReference>
<dbReference type="EMBL" id="CM042043">
    <property type="protein sequence ID" value="KAI3694495.1"/>
    <property type="molecule type" value="Genomic_DNA"/>
</dbReference>
<comment type="caution">
    <text evidence="1">The sequence shown here is derived from an EMBL/GenBank/DDBJ whole genome shotgun (WGS) entry which is preliminary data.</text>
</comment>
<organism evidence="1 2">
    <name type="scientific">Smallanthus sonchifolius</name>
    <dbReference type="NCBI Taxonomy" id="185202"/>
    <lineage>
        <taxon>Eukaryota</taxon>
        <taxon>Viridiplantae</taxon>
        <taxon>Streptophyta</taxon>
        <taxon>Embryophyta</taxon>
        <taxon>Tracheophyta</taxon>
        <taxon>Spermatophyta</taxon>
        <taxon>Magnoliopsida</taxon>
        <taxon>eudicotyledons</taxon>
        <taxon>Gunneridae</taxon>
        <taxon>Pentapetalae</taxon>
        <taxon>asterids</taxon>
        <taxon>campanulids</taxon>
        <taxon>Asterales</taxon>
        <taxon>Asteraceae</taxon>
        <taxon>Asteroideae</taxon>
        <taxon>Heliantheae alliance</taxon>
        <taxon>Millerieae</taxon>
        <taxon>Smallanthus</taxon>
    </lineage>
</organism>
<reference evidence="1 2" key="2">
    <citation type="journal article" date="2022" name="Mol. Ecol. Resour.">
        <title>The genomes of chicory, endive, great burdock and yacon provide insights into Asteraceae paleo-polyploidization history and plant inulin production.</title>
        <authorList>
            <person name="Fan W."/>
            <person name="Wang S."/>
            <person name="Wang H."/>
            <person name="Wang A."/>
            <person name="Jiang F."/>
            <person name="Liu H."/>
            <person name="Zhao H."/>
            <person name="Xu D."/>
            <person name="Zhang Y."/>
        </authorList>
    </citation>
    <scope>NUCLEOTIDE SEQUENCE [LARGE SCALE GENOMIC DNA]</scope>
    <source>
        <strain evidence="2">cv. Yunnan</strain>
        <tissue evidence="1">Leaves</tissue>
    </source>
</reference>
<proteinExistence type="predicted"/>
<name>A0ACB8ZEG8_9ASTR</name>
<evidence type="ECO:0000313" key="2">
    <source>
        <dbReference type="Proteomes" id="UP001056120"/>
    </source>
</evidence>
<gene>
    <name evidence="1" type="ORF">L1987_77460</name>
</gene>
<protein>
    <submittedName>
        <fullName evidence="1">Uncharacterized protein</fullName>
    </submittedName>
</protein>